<name>A0ABS6EA72_9FIRM</name>
<dbReference type="Proteomes" id="UP000749471">
    <property type="component" value="Unassembled WGS sequence"/>
</dbReference>
<dbReference type="EMBL" id="JAHLPM010000019">
    <property type="protein sequence ID" value="MBU5439816.1"/>
    <property type="molecule type" value="Genomic_DNA"/>
</dbReference>
<accession>A0ABS6EA72</accession>
<organism evidence="1 2">
    <name type="scientific">Tissierella simiarum</name>
    <dbReference type="NCBI Taxonomy" id="2841534"/>
    <lineage>
        <taxon>Bacteria</taxon>
        <taxon>Bacillati</taxon>
        <taxon>Bacillota</taxon>
        <taxon>Tissierellia</taxon>
        <taxon>Tissierellales</taxon>
        <taxon>Tissierellaceae</taxon>
        <taxon>Tissierella</taxon>
    </lineage>
</organism>
<dbReference type="RefSeq" id="WP_216521660.1">
    <property type="nucleotide sequence ID" value="NZ_JAHLPM010000019.1"/>
</dbReference>
<evidence type="ECO:0000313" key="1">
    <source>
        <dbReference type="EMBL" id="MBU5439816.1"/>
    </source>
</evidence>
<proteinExistence type="predicted"/>
<keyword evidence="2" id="KW-1185">Reference proteome</keyword>
<sequence>MRVFCKYNIELDIFLKNVVEYTLDIYSKKLTLDALQEIELVDIKEISYNTDGRTCDEGKKILVTSRLYDKLPTYRIEELKDNVDFIMIVSTMFHEMGHVMDLTSMPNLYAAAENMNDGKAMVTSVFWLEYLAEKRSSLEGLVNHSDYCDDFASRKWKSYKFDMENASESNFYFLNKALSYFMARTIEISERNRYVDKMINPLLKNYVIDIGKEIINLESQMPFDDILILDGLYDIMNTYYNKFKGKFMPKSSKRIGLWF</sequence>
<evidence type="ECO:0000313" key="2">
    <source>
        <dbReference type="Proteomes" id="UP000749471"/>
    </source>
</evidence>
<comment type="caution">
    <text evidence="1">The sequence shown here is derived from an EMBL/GenBank/DDBJ whole genome shotgun (WGS) entry which is preliminary data.</text>
</comment>
<reference evidence="1 2" key="1">
    <citation type="submission" date="2021-06" db="EMBL/GenBank/DDBJ databases">
        <authorList>
            <person name="Sun Q."/>
            <person name="Li D."/>
        </authorList>
    </citation>
    <scope>NUCLEOTIDE SEQUENCE [LARGE SCALE GENOMIC DNA]</scope>
    <source>
        <strain evidence="1 2">MSJ-40</strain>
    </source>
</reference>
<gene>
    <name evidence="1" type="ORF">KQI42_17505</name>
</gene>
<protein>
    <submittedName>
        <fullName evidence="1">Uncharacterized protein</fullName>
    </submittedName>
</protein>